<name>A0A3E2VIF7_CLOIN</name>
<dbReference type="Proteomes" id="UP000260025">
    <property type="component" value="Unassembled WGS sequence"/>
</dbReference>
<reference evidence="1 2" key="1">
    <citation type="submission" date="2018-08" db="EMBL/GenBank/DDBJ databases">
        <title>A genome reference for cultivated species of the human gut microbiota.</title>
        <authorList>
            <person name="Zou Y."/>
            <person name="Xue W."/>
            <person name="Luo G."/>
        </authorList>
    </citation>
    <scope>NUCLEOTIDE SEQUENCE [LARGE SCALE GENOMIC DNA]</scope>
    <source>
        <strain evidence="1 2">OF01-2LB</strain>
    </source>
</reference>
<organism evidence="1 2">
    <name type="scientific">Clostridium innocuum</name>
    <dbReference type="NCBI Taxonomy" id="1522"/>
    <lineage>
        <taxon>Bacteria</taxon>
        <taxon>Bacillati</taxon>
        <taxon>Bacillota</taxon>
        <taxon>Clostridia</taxon>
        <taxon>Eubacteriales</taxon>
        <taxon>Clostridiaceae</taxon>
        <taxon>Clostridium</taxon>
    </lineage>
</organism>
<accession>A0A3E2VIF7</accession>
<sequence>MVIVKDLNENPESIKAVISNMKEQDMMFMLSEAIRAVKESDSSAYEALIICFQEKLLELEHVFRNTGP</sequence>
<gene>
    <name evidence="1" type="ORF">DXA38_19575</name>
</gene>
<evidence type="ECO:0000313" key="2">
    <source>
        <dbReference type="Proteomes" id="UP000260025"/>
    </source>
</evidence>
<dbReference type="AlphaFoldDB" id="A0A3E2VIF7"/>
<protein>
    <submittedName>
        <fullName evidence="1">Uncharacterized protein</fullName>
    </submittedName>
</protein>
<dbReference type="EMBL" id="QVEV01000043">
    <property type="protein sequence ID" value="RGC10445.1"/>
    <property type="molecule type" value="Genomic_DNA"/>
</dbReference>
<comment type="caution">
    <text evidence="1">The sequence shown here is derived from an EMBL/GenBank/DDBJ whole genome shotgun (WGS) entry which is preliminary data.</text>
</comment>
<evidence type="ECO:0000313" key="1">
    <source>
        <dbReference type="EMBL" id="RGC10445.1"/>
    </source>
</evidence>
<proteinExistence type="predicted"/>